<dbReference type="PANTHER" id="PTHR24106">
    <property type="entry name" value="NACHT, LRR AND CARD DOMAINS-CONTAINING"/>
    <property type="match status" value="1"/>
</dbReference>
<evidence type="ECO:0000256" key="4">
    <source>
        <dbReference type="ARBA" id="ARBA00022737"/>
    </source>
</evidence>
<dbReference type="SUPFAM" id="SSF49899">
    <property type="entry name" value="Concanavalin A-like lectins/glucanases"/>
    <property type="match status" value="1"/>
</dbReference>
<sequence>MADITSQLFSTLEDLVKDELKQFRFYLSHKNLLEGFKHIPKGQLENASSTDIVTRMVESYGRQGALEVTIHILKKMSQMELASRLEKSRKQSTGLEVPADLEKSMKAAQNDLKSNLIAKYREISEGVAKQGNKTLLNDIYTDVYVTEGECEGINSEHEVRQVEWATKKQAAPEIAVLCTDIFKPLPGKKKQIKTVMTKGIAGIGKTVSVQKFILDWAEGKLNQDLYFTFILPFRELNSIKSEPFSLLKLIHYFHPELESYGNVLLGNRKVLFIFDGLDESRIELNFQVKKWSDVADPTSLDVLLINLIKGNLLPSALLWITSRPAATSQIPPEYVHRVTDVKGFKDPQKEEYFKKRFSHNEALCRRIVTYVKSTRSLYIMCHIPVFCWISATVLEKLLDGGDQRDSTGPKTLTQMYTSFLLILTNMKNQKYVGSASPEAKAQSDKEKEIILKLGKLAFDHLEKGILTFYEDDLTKCGIDVSEASVYSGVCTEIFKDSEITQGKVFSFIHLSIQEYFAALYVFLRYKNDKTNLYEKHKIGKKFSKLFKKSSLFDLHKGAVDKALQYKNGELDLFLRFLLGISRNSKESASLLRNLLRETTSSADSLEETIKYIKGKIKKNPSPESSINLFHCLIELDDTSLVQEVQSYLNAGSLEGKEASLSPAHWSALAYILLMSENVLEEFDLKKYVKSDEGLLRLLPVIKFSKVALMDNCSLTRACCESLGPALSSDLRQLILSQNDLQDSGVKLLSAGLETPDCKLEILRLDGCNLTGKSCDSLASALAKAQNLRELDLSTNDLQDLGMEKLLEALAKTPCTLETMRLKWCKLTEKTCEGLKNVFSSKSSKLKELDLNDNDLQDSGVKLLSAGLSNRACELQTLSLERCGLTMKGCESLGSAISCMGSKLRRLNLRDNDLQDQGVKLLSVGLGSIQCRLEKLCLSGCYITEAGCASLVSSLRSNPSHLRELDLSYNHLGDSGVKLLSALLGNPKCKLNTDHAGENRNRSGLLKYACQLTMDPNTANKHLSLSDGNQKVTLDSEQSYPSHPERFERLEQVLCSQDLSEARFYWEVEWAGCWTSVGVAYAGIARKGKGDDSQLGYNEQSWSLFCSEAGYSARHGGRFLDIAVPSPKPERVGVYLDWSRGTLSFYGIASSTVTLLYTFHSAFTEPLHPAFGMGFEVKAGHRHRLDSWEDPSHVCLCQL</sequence>
<evidence type="ECO:0000256" key="1">
    <source>
        <dbReference type="ARBA" id="ARBA00004496"/>
    </source>
</evidence>
<dbReference type="InterPro" id="IPR041267">
    <property type="entry name" value="NLRP_HD2"/>
</dbReference>
<proteinExistence type="predicted"/>
<dbReference type="Ensembl" id="ENSPKIT00000042534.1">
    <property type="protein sequence ID" value="ENSPKIP00000018008.1"/>
    <property type="gene ID" value="ENSPKIG00000003721.1"/>
</dbReference>
<dbReference type="Pfam" id="PF14484">
    <property type="entry name" value="FISNA"/>
    <property type="match status" value="1"/>
</dbReference>
<keyword evidence="4" id="KW-0677">Repeat</keyword>
<dbReference type="Pfam" id="PF17779">
    <property type="entry name" value="WHD_NOD2"/>
    <property type="match status" value="1"/>
</dbReference>
<dbReference type="Pfam" id="PF13516">
    <property type="entry name" value="LRR_6"/>
    <property type="match status" value="5"/>
</dbReference>
<dbReference type="Gene3D" id="1.10.533.10">
    <property type="entry name" value="Death Domain, Fas"/>
    <property type="match status" value="1"/>
</dbReference>
<evidence type="ECO:0000313" key="10">
    <source>
        <dbReference type="Ensembl" id="ENSPKIP00000018008.1"/>
    </source>
</evidence>
<dbReference type="Gene3D" id="3.80.10.10">
    <property type="entry name" value="Ribonuclease Inhibitor"/>
    <property type="match status" value="2"/>
</dbReference>
<dbReference type="AlphaFoldDB" id="A0A3B3RI22"/>
<dbReference type="SMART" id="SM00368">
    <property type="entry name" value="LRR_RI"/>
    <property type="match status" value="9"/>
</dbReference>
<evidence type="ECO:0000259" key="8">
    <source>
        <dbReference type="PROSITE" id="PS50824"/>
    </source>
</evidence>
<feature type="domain" description="B30.2/SPRY" evidence="7">
    <location>
        <begin position="991"/>
        <end position="1191"/>
    </location>
</feature>
<dbReference type="Pfam" id="PF00622">
    <property type="entry name" value="SPRY"/>
    <property type="match status" value="1"/>
</dbReference>
<keyword evidence="2" id="KW-0963">Cytoplasm</keyword>
<dbReference type="FunFam" id="3.80.10.10:FF:001632">
    <property type="entry name" value="Uncharacterized protein"/>
    <property type="match status" value="1"/>
</dbReference>
<dbReference type="GeneID" id="111858870"/>
<accession>A0A3B3RI22</accession>
<dbReference type="PROSITE" id="PS51450">
    <property type="entry name" value="LRR"/>
    <property type="match status" value="1"/>
</dbReference>
<dbReference type="SMART" id="SM00367">
    <property type="entry name" value="LRR_CC"/>
    <property type="match status" value="6"/>
</dbReference>
<evidence type="ECO:0000259" key="9">
    <source>
        <dbReference type="PROSITE" id="PS50837"/>
    </source>
</evidence>
<dbReference type="InterPro" id="IPR029495">
    <property type="entry name" value="NACHT-assoc"/>
</dbReference>
<name>A0A3B3RI22_9TELE</name>
<evidence type="ECO:0000256" key="5">
    <source>
        <dbReference type="ARBA" id="ARBA00022741"/>
    </source>
</evidence>
<dbReference type="InterPro" id="IPR011029">
    <property type="entry name" value="DEATH-like_dom_sf"/>
</dbReference>
<dbReference type="InterPro" id="IPR004020">
    <property type="entry name" value="DAPIN"/>
</dbReference>
<dbReference type="Pfam" id="PF17776">
    <property type="entry name" value="NLRC4_HD2"/>
    <property type="match status" value="1"/>
</dbReference>
<dbReference type="SUPFAM" id="SSF47986">
    <property type="entry name" value="DEATH domain"/>
    <property type="match status" value="1"/>
</dbReference>
<dbReference type="InterPro" id="IPR051261">
    <property type="entry name" value="NLR"/>
</dbReference>
<dbReference type="InterPro" id="IPR027417">
    <property type="entry name" value="P-loop_NTPase"/>
</dbReference>
<evidence type="ECO:0000256" key="3">
    <source>
        <dbReference type="ARBA" id="ARBA00022614"/>
    </source>
</evidence>
<dbReference type="SMART" id="SM00449">
    <property type="entry name" value="SPRY"/>
    <property type="match status" value="1"/>
</dbReference>
<dbReference type="InterPro" id="IPR006574">
    <property type="entry name" value="PRY"/>
</dbReference>
<dbReference type="PRINTS" id="PR01407">
    <property type="entry name" value="BUTYPHLNCDUF"/>
</dbReference>
<evidence type="ECO:0008006" key="12">
    <source>
        <dbReference type="Google" id="ProtNLM"/>
    </source>
</evidence>
<reference evidence="10" key="1">
    <citation type="submission" date="2025-08" db="UniProtKB">
        <authorList>
            <consortium name="Ensembl"/>
        </authorList>
    </citation>
    <scope>IDENTIFICATION</scope>
</reference>
<protein>
    <recommendedName>
        <fullName evidence="12">NACHT, LRR and PYD domains-containing protein 12-like</fullName>
    </recommendedName>
</protein>
<dbReference type="GeneTree" id="ENSGT01150000286927"/>
<dbReference type="SUPFAM" id="SSF52047">
    <property type="entry name" value="RNI-like"/>
    <property type="match status" value="1"/>
</dbReference>
<feature type="domain" description="NACHT" evidence="9">
    <location>
        <begin position="193"/>
        <end position="326"/>
    </location>
</feature>
<evidence type="ECO:0000313" key="11">
    <source>
        <dbReference type="Proteomes" id="UP000261540"/>
    </source>
</evidence>
<keyword evidence="3" id="KW-0433">Leucine-rich repeat</keyword>
<dbReference type="PROSITE" id="PS50188">
    <property type="entry name" value="B302_SPRY"/>
    <property type="match status" value="1"/>
</dbReference>
<dbReference type="GO" id="GO:0005737">
    <property type="term" value="C:cytoplasm"/>
    <property type="evidence" value="ECO:0007669"/>
    <property type="project" value="UniProtKB-SubCell"/>
</dbReference>
<dbReference type="Pfam" id="PF05729">
    <property type="entry name" value="NACHT"/>
    <property type="match status" value="1"/>
</dbReference>
<dbReference type="PROSITE" id="PS50837">
    <property type="entry name" value="NACHT"/>
    <property type="match status" value="1"/>
</dbReference>
<dbReference type="Pfam" id="PF02758">
    <property type="entry name" value="PYRIN"/>
    <property type="match status" value="1"/>
</dbReference>
<dbReference type="InterPro" id="IPR041075">
    <property type="entry name" value="NOD1/2_WH"/>
</dbReference>
<keyword evidence="11" id="KW-1185">Reference proteome</keyword>
<feature type="domain" description="Pyrin" evidence="8">
    <location>
        <begin position="1"/>
        <end position="91"/>
    </location>
</feature>
<dbReference type="InterPro" id="IPR003879">
    <property type="entry name" value="Butyrophylin_SPRY"/>
</dbReference>
<dbReference type="InterPro" id="IPR032675">
    <property type="entry name" value="LRR_dom_sf"/>
</dbReference>
<keyword evidence="6" id="KW-0067">ATP-binding</keyword>
<dbReference type="InterPro" id="IPR003877">
    <property type="entry name" value="SPRY_dom"/>
</dbReference>
<dbReference type="FunFam" id="3.40.50.300:FF:000210">
    <property type="entry name" value="Si:dkey-16p6.1"/>
    <property type="match status" value="1"/>
</dbReference>
<evidence type="ECO:0000256" key="2">
    <source>
        <dbReference type="ARBA" id="ARBA00022490"/>
    </source>
</evidence>
<dbReference type="InterPro" id="IPR001870">
    <property type="entry name" value="B30.2/SPRY"/>
</dbReference>
<dbReference type="SMART" id="SM00589">
    <property type="entry name" value="PRY"/>
    <property type="match status" value="1"/>
</dbReference>
<dbReference type="RefSeq" id="XP_072567938.1">
    <property type="nucleotide sequence ID" value="XM_072711837.1"/>
</dbReference>
<dbReference type="SMART" id="SM01288">
    <property type="entry name" value="FISNA"/>
    <property type="match status" value="1"/>
</dbReference>
<organism evidence="10 11">
    <name type="scientific">Paramormyrops kingsleyae</name>
    <dbReference type="NCBI Taxonomy" id="1676925"/>
    <lineage>
        <taxon>Eukaryota</taxon>
        <taxon>Metazoa</taxon>
        <taxon>Chordata</taxon>
        <taxon>Craniata</taxon>
        <taxon>Vertebrata</taxon>
        <taxon>Euteleostomi</taxon>
        <taxon>Actinopterygii</taxon>
        <taxon>Neopterygii</taxon>
        <taxon>Teleostei</taxon>
        <taxon>Osteoglossocephala</taxon>
        <taxon>Osteoglossomorpha</taxon>
        <taxon>Osteoglossiformes</taxon>
        <taxon>Mormyridae</taxon>
        <taxon>Paramormyrops</taxon>
    </lineage>
</organism>
<dbReference type="InterPro" id="IPR013320">
    <property type="entry name" value="ConA-like_dom_sf"/>
</dbReference>
<reference evidence="10" key="2">
    <citation type="submission" date="2025-09" db="UniProtKB">
        <authorList>
            <consortium name="Ensembl"/>
        </authorList>
    </citation>
    <scope>IDENTIFICATION</scope>
</reference>
<dbReference type="CDD" id="cd16040">
    <property type="entry name" value="SPRY_PRY_SNTX"/>
    <property type="match status" value="1"/>
</dbReference>
<dbReference type="Proteomes" id="UP000261540">
    <property type="component" value="Unplaced"/>
</dbReference>
<dbReference type="Gene3D" id="3.40.50.300">
    <property type="entry name" value="P-loop containing nucleotide triphosphate hydrolases"/>
    <property type="match status" value="1"/>
</dbReference>
<dbReference type="GO" id="GO:0005524">
    <property type="term" value="F:ATP binding"/>
    <property type="evidence" value="ECO:0007669"/>
    <property type="project" value="UniProtKB-KW"/>
</dbReference>
<dbReference type="InterPro" id="IPR043136">
    <property type="entry name" value="B30.2/SPRY_sf"/>
</dbReference>
<dbReference type="CDD" id="cd08321">
    <property type="entry name" value="Pyrin_ASC-like"/>
    <property type="match status" value="1"/>
</dbReference>
<dbReference type="InterPro" id="IPR006553">
    <property type="entry name" value="Leu-rich_rpt_Cys-con_subtyp"/>
</dbReference>
<dbReference type="Gene3D" id="2.60.120.920">
    <property type="match status" value="1"/>
</dbReference>
<dbReference type="PROSITE" id="PS50824">
    <property type="entry name" value="DAPIN"/>
    <property type="match status" value="1"/>
</dbReference>
<dbReference type="InterPro" id="IPR007111">
    <property type="entry name" value="NACHT_NTPase"/>
</dbReference>
<dbReference type="Pfam" id="PF13765">
    <property type="entry name" value="PRY"/>
    <property type="match status" value="1"/>
</dbReference>
<comment type="subcellular location">
    <subcellularLocation>
        <location evidence="1">Cytoplasm</location>
    </subcellularLocation>
</comment>
<dbReference type="SMART" id="SM01289">
    <property type="entry name" value="PYRIN"/>
    <property type="match status" value="1"/>
</dbReference>
<evidence type="ECO:0000256" key="6">
    <source>
        <dbReference type="ARBA" id="ARBA00022840"/>
    </source>
</evidence>
<dbReference type="InterPro" id="IPR001611">
    <property type="entry name" value="Leu-rich_rpt"/>
</dbReference>
<keyword evidence="5" id="KW-0547">Nucleotide-binding</keyword>
<evidence type="ECO:0000259" key="7">
    <source>
        <dbReference type="PROSITE" id="PS50188"/>
    </source>
</evidence>